<keyword evidence="3" id="KW-1185">Reference proteome</keyword>
<evidence type="ECO:0000313" key="2">
    <source>
        <dbReference type="EMBL" id="PJJ77890.1"/>
    </source>
</evidence>
<evidence type="ECO:0000259" key="1">
    <source>
        <dbReference type="PROSITE" id="PS51340"/>
    </source>
</evidence>
<dbReference type="GO" id="GO:0030151">
    <property type="term" value="F:molybdenum ion binding"/>
    <property type="evidence" value="ECO:0007669"/>
    <property type="project" value="InterPro"/>
</dbReference>
<comment type="caution">
    <text evidence="2">The sequence shown here is derived from an EMBL/GenBank/DDBJ whole genome shotgun (WGS) entry which is preliminary data.</text>
</comment>
<evidence type="ECO:0000313" key="3">
    <source>
        <dbReference type="Proteomes" id="UP000231693"/>
    </source>
</evidence>
<dbReference type="AlphaFoldDB" id="A0A2M9D154"/>
<organism evidence="2 3">
    <name type="scientific">Sediminihabitans luteus</name>
    <dbReference type="NCBI Taxonomy" id="1138585"/>
    <lineage>
        <taxon>Bacteria</taxon>
        <taxon>Bacillati</taxon>
        <taxon>Actinomycetota</taxon>
        <taxon>Actinomycetes</taxon>
        <taxon>Micrococcales</taxon>
        <taxon>Cellulomonadaceae</taxon>
        <taxon>Sediminihabitans</taxon>
    </lineage>
</organism>
<name>A0A2M9D154_9CELL</name>
<dbReference type="GO" id="GO:0003824">
    <property type="term" value="F:catalytic activity"/>
    <property type="evidence" value="ECO:0007669"/>
    <property type="project" value="InterPro"/>
</dbReference>
<dbReference type="RefSeq" id="WP_100422187.1">
    <property type="nucleotide sequence ID" value="NZ_BOOX01000010.1"/>
</dbReference>
<dbReference type="Pfam" id="PF03473">
    <property type="entry name" value="MOSC"/>
    <property type="match status" value="1"/>
</dbReference>
<dbReference type="PANTHER" id="PTHR36930">
    <property type="entry name" value="METAL-SULFUR CLUSTER BIOSYNTHESIS PROTEINS YUAD-RELATED"/>
    <property type="match status" value="1"/>
</dbReference>
<dbReference type="InterPro" id="IPR011037">
    <property type="entry name" value="Pyrv_Knase-like_insert_dom_sf"/>
</dbReference>
<gene>
    <name evidence="2" type="ORF">CLV28_1116</name>
</gene>
<dbReference type="SUPFAM" id="SSF50800">
    <property type="entry name" value="PK beta-barrel domain-like"/>
    <property type="match status" value="1"/>
</dbReference>
<dbReference type="PROSITE" id="PS51340">
    <property type="entry name" value="MOSC"/>
    <property type="match status" value="1"/>
</dbReference>
<dbReference type="EMBL" id="PGFE01000001">
    <property type="protein sequence ID" value="PJJ77890.1"/>
    <property type="molecule type" value="Genomic_DNA"/>
</dbReference>
<reference evidence="2 3" key="1">
    <citation type="submission" date="2017-11" db="EMBL/GenBank/DDBJ databases">
        <title>Genomic Encyclopedia of Archaeal and Bacterial Type Strains, Phase II (KMG-II): From Individual Species to Whole Genera.</title>
        <authorList>
            <person name="Goeker M."/>
        </authorList>
    </citation>
    <scope>NUCLEOTIDE SEQUENCE [LARGE SCALE GENOMIC DNA]</scope>
    <source>
        <strain evidence="2 3">DSM 25478</strain>
    </source>
</reference>
<protein>
    <submittedName>
        <fullName evidence="2">MOSC domain-containing protein</fullName>
    </submittedName>
</protein>
<dbReference type="Gene3D" id="2.40.33.20">
    <property type="entry name" value="PK beta-barrel domain-like"/>
    <property type="match status" value="1"/>
</dbReference>
<dbReference type="PANTHER" id="PTHR36930:SF1">
    <property type="entry name" value="MOSC DOMAIN-CONTAINING PROTEIN"/>
    <property type="match status" value="1"/>
</dbReference>
<dbReference type="InterPro" id="IPR052716">
    <property type="entry name" value="MOSC_domain"/>
</dbReference>
<dbReference type="OrthoDB" id="9786134at2"/>
<dbReference type="Proteomes" id="UP000231693">
    <property type="component" value="Unassembled WGS sequence"/>
</dbReference>
<dbReference type="InterPro" id="IPR005302">
    <property type="entry name" value="MoCF_Sase_C"/>
</dbReference>
<dbReference type="GO" id="GO:0030170">
    <property type="term" value="F:pyridoxal phosphate binding"/>
    <property type="evidence" value="ECO:0007669"/>
    <property type="project" value="InterPro"/>
</dbReference>
<sequence>MSPSPRVVAVAASAHHEFSKPTREQVTVVAGHGIEGDTHAGELVQHLSRKRTDPTQPNLRQVHLMHAELFDELRAAGYDVAPGELGENVTTAGLDLLALPRGARLRIGDDVVLRVTGLRNPCQQINTFRDRLLKQLLVPDADGGVVRKGGVMSVVEQGGVMRPGDAITVELPDGPHEALAPV</sequence>
<accession>A0A2M9D154</accession>
<feature type="domain" description="MOSC" evidence="1">
    <location>
        <begin position="20"/>
        <end position="170"/>
    </location>
</feature>
<proteinExistence type="predicted"/>